<sequence>MNERHTPQKDADNFLGTGSGANEETKKIPSLMGPDELVKVINKSMDAKDGRLYDAMSGIREIRKEEVSKREGNTPPPIPKDFK</sequence>
<feature type="compositionally biased region" description="Pro residues" evidence="1">
    <location>
        <begin position="74"/>
        <end position="83"/>
    </location>
</feature>
<feature type="region of interest" description="Disordered" evidence="1">
    <location>
        <begin position="64"/>
        <end position="83"/>
    </location>
</feature>
<dbReference type="AlphaFoldDB" id="A0A2H0TYC0"/>
<evidence type="ECO:0000256" key="1">
    <source>
        <dbReference type="SAM" id="MobiDB-lite"/>
    </source>
</evidence>
<name>A0A2H0TYC0_9BACT</name>
<accession>A0A2H0TYC0</accession>
<dbReference type="EMBL" id="PFBU01000055">
    <property type="protein sequence ID" value="PIR78226.1"/>
    <property type="molecule type" value="Genomic_DNA"/>
</dbReference>
<gene>
    <name evidence="2" type="ORF">COU28_02745</name>
</gene>
<reference evidence="3" key="1">
    <citation type="submission" date="2017-09" db="EMBL/GenBank/DDBJ databases">
        <title>Depth-based differentiation of microbial function through sediment-hosted aquifers and enrichment of novel symbionts in the deep terrestrial subsurface.</title>
        <authorList>
            <person name="Probst A.J."/>
            <person name="Ladd B."/>
            <person name="Jarett J.K."/>
            <person name="Geller-Mcgrath D.E."/>
            <person name="Sieber C.M.K."/>
            <person name="Emerson J.B."/>
            <person name="Anantharaman K."/>
            <person name="Thomas B.C."/>
            <person name="Malmstrom R."/>
            <person name="Stieglmeier M."/>
            <person name="Klingl A."/>
            <person name="Woyke T."/>
            <person name="Ryan C.M."/>
            <person name="Banfield J.F."/>
        </authorList>
    </citation>
    <scope>NUCLEOTIDE SEQUENCE [LARGE SCALE GENOMIC DNA]</scope>
</reference>
<feature type="region of interest" description="Disordered" evidence="1">
    <location>
        <begin position="1"/>
        <end position="30"/>
    </location>
</feature>
<comment type="caution">
    <text evidence="2">The sequence shown here is derived from an EMBL/GenBank/DDBJ whole genome shotgun (WGS) entry which is preliminary data.</text>
</comment>
<organism evidence="2 3">
    <name type="scientific">Candidatus Magasanikbacteria bacterium CG10_big_fil_rev_8_21_14_0_10_36_16</name>
    <dbReference type="NCBI Taxonomy" id="1974645"/>
    <lineage>
        <taxon>Bacteria</taxon>
        <taxon>Candidatus Magasanikiibacteriota</taxon>
    </lineage>
</organism>
<dbReference type="Proteomes" id="UP000230852">
    <property type="component" value="Unassembled WGS sequence"/>
</dbReference>
<protein>
    <submittedName>
        <fullName evidence="2">Uncharacterized protein</fullName>
    </submittedName>
</protein>
<feature type="compositionally biased region" description="Basic and acidic residues" evidence="1">
    <location>
        <begin position="1"/>
        <end position="12"/>
    </location>
</feature>
<proteinExistence type="predicted"/>
<evidence type="ECO:0000313" key="3">
    <source>
        <dbReference type="Proteomes" id="UP000230852"/>
    </source>
</evidence>
<evidence type="ECO:0000313" key="2">
    <source>
        <dbReference type="EMBL" id="PIR78226.1"/>
    </source>
</evidence>